<dbReference type="Proteomes" id="UP000323917">
    <property type="component" value="Chromosome"/>
</dbReference>
<accession>A0A5B9QKS6</accession>
<gene>
    <name evidence="5" type="ORF">Pr1d_20130</name>
</gene>
<dbReference type="EMBL" id="CP042913">
    <property type="protein sequence ID" value="QEG34731.1"/>
    <property type="molecule type" value="Genomic_DNA"/>
</dbReference>
<evidence type="ECO:0000256" key="1">
    <source>
        <dbReference type="ARBA" id="ARBA00022729"/>
    </source>
</evidence>
<sequence>MVSSSQDFEFQQLLGQLTEGNLSQSEHQRLGVLIESDPTLRQQYLDFCQMHALLCSEHGLLTAMVIPTNRSVKEMVRDKWTRRSKLFGWTIAASILVAVIGMALRTFEQGQPPLRGEEIAVLSKVVGASFSYGVNGETSPSEGIRLRKGIYELLNGLIEIQYESGAILVLKAPAVFNLVDHTSVQLEDGQLAAHVPAAATGFRVESPGATVIDLGTDFAVQAVRNKESEVHVFKGEVLVDLHGEKSKAAEKLRLVSGEAARVDFFTGMPSGINLDSRQFLRSLRGEVSSYAQTVLALNPAVYYRMEPTSDGKRLIDSSSSGADARIHIGRGSMPVWTVGRVGAALSLGGPAEQAYASARQYPQAEGDALSVAAWVYANSRPRWASIAKNWAGGDEDKGQFHFGLFQDGGELEVHIFDSSGREIVAKEKTPLPLNMWHHVAFVADGSTLRLYRNGQEVASAAYHQMHRDPRISSLAIGTKLNLSGDAPEERDFNMWDGRLDELAIFNHPLTASQVLELYELAGEAD</sequence>
<organism evidence="5 6">
    <name type="scientific">Bythopirellula goksoeyrii</name>
    <dbReference type="NCBI Taxonomy" id="1400387"/>
    <lineage>
        <taxon>Bacteria</taxon>
        <taxon>Pseudomonadati</taxon>
        <taxon>Planctomycetota</taxon>
        <taxon>Planctomycetia</taxon>
        <taxon>Pirellulales</taxon>
        <taxon>Lacipirellulaceae</taxon>
        <taxon>Bythopirellula</taxon>
    </lineage>
</organism>
<reference evidence="5 6" key="1">
    <citation type="submission" date="2019-08" db="EMBL/GenBank/DDBJ databases">
        <title>Deep-cultivation of Planctomycetes and their phenomic and genomic characterization uncovers novel biology.</title>
        <authorList>
            <person name="Wiegand S."/>
            <person name="Jogler M."/>
            <person name="Boedeker C."/>
            <person name="Pinto D."/>
            <person name="Vollmers J."/>
            <person name="Rivas-Marin E."/>
            <person name="Kohn T."/>
            <person name="Peeters S.H."/>
            <person name="Heuer A."/>
            <person name="Rast P."/>
            <person name="Oberbeckmann S."/>
            <person name="Bunk B."/>
            <person name="Jeske O."/>
            <person name="Meyerdierks A."/>
            <person name="Storesund J.E."/>
            <person name="Kallscheuer N."/>
            <person name="Luecker S."/>
            <person name="Lage O.M."/>
            <person name="Pohl T."/>
            <person name="Merkel B.J."/>
            <person name="Hornburger P."/>
            <person name="Mueller R.-W."/>
            <person name="Bruemmer F."/>
            <person name="Labrenz M."/>
            <person name="Spormann A.M."/>
            <person name="Op den Camp H."/>
            <person name="Overmann J."/>
            <person name="Amann R."/>
            <person name="Jetten M.S.M."/>
            <person name="Mascher T."/>
            <person name="Medema M.H."/>
            <person name="Devos D.P."/>
            <person name="Kaster A.-K."/>
            <person name="Ovreas L."/>
            <person name="Rohde M."/>
            <person name="Galperin M.Y."/>
            <person name="Jogler C."/>
        </authorList>
    </citation>
    <scope>NUCLEOTIDE SEQUENCE [LARGE SCALE GENOMIC DNA]</scope>
    <source>
        <strain evidence="5 6">Pr1d</strain>
    </source>
</reference>
<dbReference type="InterPro" id="IPR006860">
    <property type="entry name" value="FecR"/>
</dbReference>
<keyword evidence="2" id="KW-1015">Disulfide bond</keyword>
<protein>
    <submittedName>
        <fullName evidence="5">FecR protein</fullName>
    </submittedName>
</protein>
<dbReference type="KEGG" id="bgok:Pr1d_20130"/>
<keyword evidence="3" id="KW-1133">Transmembrane helix</keyword>
<dbReference type="SMART" id="SM00560">
    <property type="entry name" value="LamGL"/>
    <property type="match status" value="1"/>
</dbReference>
<dbReference type="Pfam" id="PF04773">
    <property type="entry name" value="FecR"/>
    <property type="match status" value="1"/>
</dbReference>
<evidence type="ECO:0000259" key="4">
    <source>
        <dbReference type="SMART" id="SM00560"/>
    </source>
</evidence>
<dbReference type="GO" id="GO:0016989">
    <property type="term" value="F:sigma factor antagonist activity"/>
    <property type="evidence" value="ECO:0007669"/>
    <property type="project" value="TreeGrafter"/>
</dbReference>
<proteinExistence type="predicted"/>
<dbReference type="SUPFAM" id="SSF49899">
    <property type="entry name" value="Concanavalin A-like lectins/glucanases"/>
    <property type="match status" value="1"/>
</dbReference>
<dbReference type="InterPro" id="IPR006558">
    <property type="entry name" value="LamG-like"/>
</dbReference>
<dbReference type="InterPro" id="IPR013320">
    <property type="entry name" value="ConA-like_dom_sf"/>
</dbReference>
<evidence type="ECO:0000313" key="5">
    <source>
        <dbReference type="EMBL" id="QEG34731.1"/>
    </source>
</evidence>
<dbReference type="InterPro" id="IPR012373">
    <property type="entry name" value="Ferrdict_sens_TM"/>
</dbReference>
<evidence type="ECO:0000313" key="6">
    <source>
        <dbReference type="Proteomes" id="UP000323917"/>
    </source>
</evidence>
<dbReference type="PANTHER" id="PTHR30273">
    <property type="entry name" value="PERIPLASMIC SIGNAL SENSOR AND SIGMA FACTOR ACTIVATOR FECR-RELATED"/>
    <property type="match status" value="1"/>
</dbReference>
<feature type="domain" description="LamG-like jellyroll fold" evidence="4">
    <location>
        <begin position="367"/>
        <end position="512"/>
    </location>
</feature>
<dbReference type="PANTHER" id="PTHR30273:SF2">
    <property type="entry name" value="PROTEIN FECR"/>
    <property type="match status" value="1"/>
</dbReference>
<dbReference type="Pfam" id="PF13385">
    <property type="entry name" value="Laminin_G_3"/>
    <property type="match status" value="1"/>
</dbReference>
<dbReference type="RefSeq" id="WP_168205150.1">
    <property type="nucleotide sequence ID" value="NZ_CP042913.1"/>
</dbReference>
<name>A0A5B9QKS6_9BACT</name>
<keyword evidence="6" id="KW-1185">Reference proteome</keyword>
<evidence type="ECO:0000256" key="3">
    <source>
        <dbReference type="SAM" id="Phobius"/>
    </source>
</evidence>
<dbReference type="Gene3D" id="2.60.120.200">
    <property type="match status" value="1"/>
</dbReference>
<keyword evidence="3" id="KW-0812">Transmembrane</keyword>
<dbReference type="Gene3D" id="2.60.120.1440">
    <property type="match status" value="1"/>
</dbReference>
<feature type="transmembrane region" description="Helical" evidence="3">
    <location>
        <begin position="86"/>
        <end position="104"/>
    </location>
</feature>
<keyword evidence="1" id="KW-0732">Signal</keyword>
<dbReference type="AlphaFoldDB" id="A0A5B9QKS6"/>
<evidence type="ECO:0000256" key="2">
    <source>
        <dbReference type="ARBA" id="ARBA00023157"/>
    </source>
</evidence>
<keyword evidence="3" id="KW-0472">Membrane</keyword>